<dbReference type="Proteomes" id="UP000078272">
    <property type="component" value="Unassembled WGS sequence"/>
</dbReference>
<name>A0A175R6T0_9HYPH</name>
<organism evidence="1 2">
    <name type="scientific">Aureimonas ureilytica</name>
    <dbReference type="NCBI Taxonomy" id="401562"/>
    <lineage>
        <taxon>Bacteria</taxon>
        <taxon>Pseudomonadati</taxon>
        <taxon>Pseudomonadota</taxon>
        <taxon>Alphaproteobacteria</taxon>
        <taxon>Hyphomicrobiales</taxon>
        <taxon>Aurantimonadaceae</taxon>
        <taxon>Aureimonas</taxon>
    </lineage>
</organism>
<dbReference type="OrthoDB" id="9793802at2"/>
<protein>
    <submittedName>
        <fullName evidence="1">Uncharacterized protein</fullName>
    </submittedName>
</protein>
<gene>
    <name evidence="1" type="ORF">NS226_13840</name>
</gene>
<accession>A0A175R6T0</accession>
<evidence type="ECO:0000313" key="1">
    <source>
        <dbReference type="EMBL" id="KTQ95008.1"/>
    </source>
</evidence>
<evidence type="ECO:0000313" key="2">
    <source>
        <dbReference type="Proteomes" id="UP000078272"/>
    </source>
</evidence>
<sequence>MRAPTAIDLSAVPLPAAIETFTPATLRAAFKERFLAAWAEERARDNTLPAYTISELEANPVAILGRVFSFLRVLDRQRVNDVVRSVFVTTATGADLDALVARQNVQRLVLQPATPTSAVVMESDAALARRYLLSFDRGSAGSADRYLYEAWTAWPQMGDARVNGYAVHKRRGDTHVVIAGPGGRAPTKAERALVEAACLAPHVAPEAIAVSVLPAVPVPYRVHLHLSIPTGPDPGLVRADVLSRVVAAAAARCLIGGEIPQGFFRGIAFGNGNVLDVTDLSPVRIPADPYAVPALIEAVID</sequence>
<dbReference type="EMBL" id="LDPZ01000026">
    <property type="protein sequence ID" value="KTQ95008.1"/>
    <property type="molecule type" value="Genomic_DNA"/>
</dbReference>
<dbReference type="AlphaFoldDB" id="A0A175R6T0"/>
<comment type="caution">
    <text evidence="1">The sequence shown here is derived from an EMBL/GenBank/DDBJ whole genome shotgun (WGS) entry which is preliminary data.</text>
</comment>
<dbReference type="RefSeq" id="WP_058635482.1">
    <property type="nucleotide sequence ID" value="NZ_LDPZ01000026.1"/>
</dbReference>
<reference evidence="1 2" key="1">
    <citation type="journal article" date="2016" name="Front. Microbiol.">
        <title>Genomic Resource of Rice Seed Associated Bacteria.</title>
        <authorList>
            <person name="Midha S."/>
            <person name="Bansal K."/>
            <person name="Sharma S."/>
            <person name="Kumar N."/>
            <person name="Patil P.P."/>
            <person name="Chaudhry V."/>
            <person name="Patil P.B."/>
        </authorList>
    </citation>
    <scope>NUCLEOTIDE SEQUENCE [LARGE SCALE GENOMIC DNA]</scope>
    <source>
        <strain evidence="1 2">NS226</strain>
    </source>
</reference>
<dbReference type="PATRIC" id="fig|401562.3.peg.2367"/>
<proteinExistence type="predicted"/>